<organism evidence="1 2">
    <name type="scientific">Bacteroides reticulotermitis</name>
    <dbReference type="NCBI Taxonomy" id="1133319"/>
    <lineage>
        <taxon>Bacteria</taxon>
        <taxon>Pseudomonadati</taxon>
        <taxon>Bacteroidota</taxon>
        <taxon>Bacteroidia</taxon>
        <taxon>Bacteroidales</taxon>
        <taxon>Bacteroidaceae</taxon>
        <taxon>Bacteroides</taxon>
    </lineage>
</organism>
<dbReference type="RefSeq" id="WP_044161568.1">
    <property type="nucleotide sequence ID" value="NZ_JACIER010000005.1"/>
</dbReference>
<proteinExistence type="predicted"/>
<gene>
    <name evidence="1" type="ORF">GGR06_001655</name>
</gene>
<accession>A0A840CZ72</accession>
<dbReference type="Proteomes" id="UP000560658">
    <property type="component" value="Unassembled WGS sequence"/>
</dbReference>
<keyword evidence="1" id="KW-0238">DNA-binding</keyword>
<evidence type="ECO:0000313" key="1">
    <source>
        <dbReference type="EMBL" id="MBB4043869.1"/>
    </source>
</evidence>
<evidence type="ECO:0000313" key="2">
    <source>
        <dbReference type="Proteomes" id="UP000560658"/>
    </source>
</evidence>
<sequence>MIKTSIEKLASEIGYDIGNSDDIAQSNLLNGLARGLCNSMDEQNFHTQLAYIADKLDNKSKRLIKELYEFIKLQENEN</sequence>
<name>A0A840CZ72_9BACE</name>
<protein>
    <submittedName>
        <fullName evidence="1">DNA-binding ribbon-helix-helix protein</fullName>
    </submittedName>
</protein>
<dbReference type="GO" id="GO:0003677">
    <property type="term" value="F:DNA binding"/>
    <property type="evidence" value="ECO:0007669"/>
    <property type="project" value="UniProtKB-KW"/>
</dbReference>
<comment type="caution">
    <text evidence="1">The sequence shown here is derived from an EMBL/GenBank/DDBJ whole genome shotgun (WGS) entry which is preliminary data.</text>
</comment>
<reference evidence="1" key="1">
    <citation type="submission" date="2020-08" db="EMBL/GenBank/DDBJ databases">
        <title>Genomic Encyclopedia of Type Strains, Phase IV (KMG-IV): sequencing the most valuable type-strain genomes for metagenomic binning, comparative biology and taxonomic classification.</title>
        <authorList>
            <person name="Goeker M."/>
        </authorList>
    </citation>
    <scope>NUCLEOTIDE SEQUENCE [LARGE SCALE GENOMIC DNA]</scope>
    <source>
        <strain evidence="1">DSM 105720</strain>
    </source>
</reference>
<keyword evidence="2" id="KW-1185">Reference proteome</keyword>
<dbReference type="AlphaFoldDB" id="A0A840CZ72"/>
<dbReference type="EMBL" id="JACIER010000005">
    <property type="protein sequence ID" value="MBB4043869.1"/>
    <property type="molecule type" value="Genomic_DNA"/>
</dbReference>